<keyword evidence="1" id="KW-0472">Membrane</keyword>
<comment type="caution">
    <text evidence="2">The sequence shown here is derived from an EMBL/GenBank/DDBJ whole genome shotgun (WGS) entry which is preliminary data.</text>
</comment>
<organism evidence="2 3">
    <name type="scientific">Penicillium digitatum (strain PHI26 / CECT 20796)</name>
    <name type="common">Green mold</name>
    <dbReference type="NCBI Taxonomy" id="1170229"/>
    <lineage>
        <taxon>Eukaryota</taxon>
        <taxon>Fungi</taxon>
        <taxon>Dikarya</taxon>
        <taxon>Ascomycota</taxon>
        <taxon>Pezizomycotina</taxon>
        <taxon>Eurotiomycetes</taxon>
        <taxon>Eurotiomycetidae</taxon>
        <taxon>Eurotiales</taxon>
        <taxon>Aspergillaceae</taxon>
        <taxon>Penicillium</taxon>
    </lineage>
</organism>
<evidence type="ECO:0000256" key="1">
    <source>
        <dbReference type="SAM" id="Phobius"/>
    </source>
</evidence>
<keyword evidence="1" id="KW-0812">Transmembrane</keyword>
<feature type="transmembrane region" description="Helical" evidence="1">
    <location>
        <begin position="17"/>
        <end position="36"/>
    </location>
</feature>
<protein>
    <submittedName>
        <fullName evidence="2">Uncharacterized protein</fullName>
    </submittedName>
</protein>
<sequence length="74" mass="8482">MVFLLQSLRRHPEINRWLAVTVGSGVVSLLMISNTFDVQVLHYLGTVFFLLDMLPLALAFVASFLRYDMIRHTS</sequence>
<keyword evidence="1" id="KW-1133">Transmembrane helix</keyword>
<accession>K9G406</accession>
<dbReference type="OrthoDB" id="1099at2759"/>
<dbReference type="Proteomes" id="UP000009882">
    <property type="component" value="Unassembled WGS sequence"/>
</dbReference>
<dbReference type="AlphaFoldDB" id="K9G406"/>
<name>K9G406_PEND2</name>
<evidence type="ECO:0000313" key="3">
    <source>
        <dbReference type="Proteomes" id="UP000009882"/>
    </source>
</evidence>
<dbReference type="HOGENOM" id="CLU_2688559_0_0_1"/>
<evidence type="ECO:0000313" key="2">
    <source>
        <dbReference type="EMBL" id="EKV16104.1"/>
    </source>
</evidence>
<gene>
    <name evidence="2" type="ORF">PDIG_22300</name>
</gene>
<proteinExistence type="predicted"/>
<dbReference type="EMBL" id="AKCT01000105">
    <property type="protein sequence ID" value="EKV16104.1"/>
    <property type="molecule type" value="Genomic_DNA"/>
</dbReference>
<feature type="transmembrane region" description="Helical" evidence="1">
    <location>
        <begin position="42"/>
        <end position="65"/>
    </location>
</feature>
<keyword evidence="3" id="KW-1185">Reference proteome</keyword>
<dbReference type="InParanoid" id="K9G406"/>
<reference evidence="3" key="1">
    <citation type="journal article" date="2012" name="BMC Genomics">
        <title>Genome sequence of the necrotrophic fungus Penicillium digitatum, the main postharvest pathogen of citrus.</title>
        <authorList>
            <person name="Marcet-Houben M."/>
            <person name="Ballester A.-R."/>
            <person name="de la Fuente B."/>
            <person name="Harries E."/>
            <person name="Marcos J.F."/>
            <person name="Gonzalez-Candelas L."/>
            <person name="Gabaldon T."/>
        </authorList>
    </citation>
    <scope>NUCLEOTIDE SEQUENCE [LARGE SCALE GENOMIC DNA]</scope>
    <source>
        <strain evidence="3">PHI26 / CECT 20796</strain>
    </source>
</reference>